<evidence type="ECO:0000256" key="4">
    <source>
        <dbReference type="ARBA" id="ARBA00023242"/>
    </source>
</evidence>
<evidence type="ECO:0000256" key="5">
    <source>
        <dbReference type="ARBA" id="ARBA00023306"/>
    </source>
</evidence>
<dbReference type="Proteomes" id="UP001162164">
    <property type="component" value="Unassembled WGS sequence"/>
</dbReference>
<keyword evidence="10" id="KW-1185">Reference proteome</keyword>
<evidence type="ECO:0000256" key="3">
    <source>
        <dbReference type="ARBA" id="ARBA00022763"/>
    </source>
</evidence>
<keyword evidence="5 6" id="KW-0131">Cell cycle</keyword>
<organism evidence="9 10">
    <name type="scientific">Molorchus minor</name>
    <dbReference type="NCBI Taxonomy" id="1323400"/>
    <lineage>
        <taxon>Eukaryota</taxon>
        <taxon>Metazoa</taxon>
        <taxon>Ecdysozoa</taxon>
        <taxon>Arthropoda</taxon>
        <taxon>Hexapoda</taxon>
        <taxon>Insecta</taxon>
        <taxon>Pterygota</taxon>
        <taxon>Neoptera</taxon>
        <taxon>Endopterygota</taxon>
        <taxon>Coleoptera</taxon>
        <taxon>Polyphaga</taxon>
        <taxon>Cucujiformia</taxon>
        <taxon>Chrysomeloidea</taxon>
        <taxon>Cerambycidae</taxon>
        <taxon>Lamiinae</taxon>
        <taxon>Monochamini</taxon>
        <taxon>Molorchus</taxon>
    </lineage>
</organism>
<dbReference type="EMBL" id="JAPWTJ010000616">
    <property type="protein sequence ID" value="KAJ8976863.1"/>
    <property type="molecule type" value="Genomic_DNA"/>
</dbReference>
<evidence type="ECO:0000259" key="8">
    <source>
        <dbReference type="Pfam" id="PF07962"/>
    </source>
</evidence>
<keyword evidence="4 6" id="KW-0539">Nucleus</keyword>
<evidence type="ECO:0000313" key="10">
    <source>
        <dbReference type="Proteomes" id="UP001162164"/>
    </source>
</evidence>
<accession>A0ABQ9JF76</accession>
<gene>
    <name evidence="9" type="ORF">NQ317_014258</name>
</gene>
<evidence type="ECO:0000256" key="6">
    <source>
        <dbReference type="RuleBase" id="RU366049"/>
    </source>
</evidence>
<dbReference type="InterPro" id="IPR040038">
    <property type="entry name" value="TIPIN/Csm3/Swi3"/>
</dbReference>
<evidence type="ECO:0000256" key="2">
    <source>
        <dbReference type="ARBA" id="ARBA00006075"/>
    </source>
</evidence>
<feature type="region of interest" description="Disordered" evidence="7">
    <location>
        <begin position="35"/>
        <end position="65"/>
    </location>
</feature>
<evidence type="ECO:0000256" key="7">
    <source>
        <dbReference type="SAM" id="MobiDB-lite"/>
    </source>
</evidence>
<dbReference type="Pfam" id="PF07962">
    <property type="entry name" value="Swi3"/>
    <property type="match status" value="1"/>
</dbReference>
<feature type="domain" description="Chromosome segregation in meiosis protein 3" evidence="8">
    <location>
        <begin position="57"/>
        <end position="112"/>
    </location>
</feature>
<sequence length="119" mass="13729">MSSEDDSVNGEIDEIDLEVIQEDGDIEFQNQEEVEVNAEEQNAENSENPESQEKTVIKPKRGRGQEEHDLNLLMKTYEYWCHRLIPKFSFDDCITRLETLGSKRATQTHIKKNSNGPNC</sequence>
<comment type="function">
    <text evidence="6">Plays an important role in the control of DNA replication and the maintenance of replication fork stability.</text>
</comment>
<protein>
    <recommendedName>
        <fullName evidence="6">TIMELESS-interacting protein</fullName>
    </recommendedName>
</protein>
<dbReference type="PANTHER" id="PTHR13220">
    <property type="entry name" value="TIMELESS INTERACTING-RELATED"/>
    <property type="match status" value="1"/>
</dbReference>
<reference evidence="9" key="1">
    <citation type="journal article" date="2023" name="Insect Mol. Biol.">
        <title>Genome sequencing provides insights into the evolution of gene families encoding plant cell wall-degrading enzymes in longhorned beetles.</title>
        <authorList>
            <person name="Shin N.R."/>
            <person name="Okamura Y."/>
            <person name="Kirsch R."/>
            <person name="Pauchet Y."/>
        </authorList>
    </citation>
    <scope>NUCLEOTIDE SEQUENCE</scope>
    <source>
        <strain evidence="9">MMC_N1</strain>
    </source>
</reference>
<proteinExistence type="inferred from homology"/>
<comment type="caution">
    <text evidence="9">The sequence shown here is derived from an EMBL/GenBank/DDBJ whole genome shotgun (WGS) entry which is preliminary data.</text>
</comment>
<dbReference type="InterPro" id="IPR012923">
    <property type="entry name" value="Csm3"/>
</dbReference>
<name>A0ABQ9JF76_9CUCU</name>
<dbReference type="PANTHER" id="PTHR13220:SF11">
    <property type="entry name" value="TIMELESS-INTERACTING PROTEIN"/>
    <property type="match status" value="1"/>
</dbReference>
<comment type="similarity">
    <text evidence="2 6">Belongs to the CSM3 family.</text>
</comment>
<evidence type="ECO:0000313" key="9">
    <source>
        <dbReference type="EMBL" id="KAJ8976863.1"/>
    </source>
</evidence>
<feature type="region of interest" description="Disordered" evidence="7">
    <location>
        <begin position="1"/>
        <end position="23"/>
    </location>
</feature>
<comment type="subcellular location">
    <subcellularLocation>
        <location evidence="1 6">Nucleus</location>
    </subcellularLocation>
</comment>
<keyword evidence="3 6" id="KW-0227">DNA damage</keyword>
<evidence type="ECO:0000256" key="1">
    <source>
        <dbReference type="ARBA" id="ARBA00004123"/>
    </source>
</evidence>